<dbReference type="Proteomes" id="UP000499080">
    <property type="component" value="Unassembled WGS sequence"/>
</dbReference>
<dbReference type="AlphaFoldDB" id="A0A4Y2KMK7"/>
<comment type="caution">
    <text evidence="1">The sequence shown here is derived from an EMBL/GenBank/DDBJ whole genome shotgun (WGS) entry which is preliminary data.</text>
</comment>
<protein>
    <submittedName>
        <fullName evidence="1">Uncharacterized protein</fullName>
    </submittedName>
</protein>
<proteinExistence type="predicted"/>
<reference evidence="1 2" key="1">
    <citation type="journal article" date="2019" name="Sci. Rep.">
        <title>Orb-weaving spider Araneus ventricosus genome elucidates the spidroin gene catalogue.</title>
        <authorList>
            <person name="Kono N."/>
            <person name="Nakamura H."/>
            <person name="Ohtoshi R."/>
            <person name="Moran D.A.P."/>
            <person name="Shinohara A."/>
            <person name="Yoshida Y."/>
            <person name="Fujiwara M."/>
            <person name="Mori M."/>
            <person name="Tomita M."/>
            <person name="Arakawa K."/>
        </authorList>
    </citation>
    <scope>NUCLEOTIDE SEQUENCE [LARGE SCALE GENOMIC DNA]</scope>
</reference>
<sequence>MDGGGLVVHSGFGIGRFLVRNQIPSEIATCVGLVSDKFTLLVPKFFTMVRYGSFEGCSLRYHPHHLTMILSDEVVQNSLVVASGKGRYSNNTR</sequence>
<accession>A0A4Y2KMK7</accession>
<evidence type="ECO:0000313" key="1">
    <source>
        <dbReference type="EMBL" id="GBN03319.1"/>
    </source>
</evidence>
<name>A0A4Y2KMK7_ARAVE</name>
<organism evidence="1 2">
    <name type="scientific">Araneus ventricosus</name>
    <name type="common">Orbweaver spider</name>
    <name type="synonym">Epeira ventricosa</name>
    <dbReference type="NCBI Taxonomy" id="182803"/>
    <lineage>
        <taxon>Eukaryota</taxon>
        <taxon>Metazoa</taxon>
        <taxon>Ecdysozoa</taxon>
        <taxon>Arthropoda</taxon>
        <taxon>Chelicerata</taxon>
        <taxon>Arachnida</taxon>
        <taxon>Araneae</taxon>
        <taxon>Araneomorphae</taxon>
        <taxon>Entelegynae</taxon>
        <taxon>Araneoidea</taxon>
        <taxon>Araneidae</taxon>
        <taxon>Araneus</taxon>
    </lineage>
</organism>
<dbReference type="EMBL" id="BGPR01004784">
    <property type="protein sequence ID" value="GBN03319.1"/>
    <property type="molecule type" value="Genomic_DNA"/>
</dbReference>
<keyword evidence="2" id="KW-1185">Reference proteome</keyword>
<gene>
    <name evidence="1" type="ORF">AVEN_266640_1</name>
</gene>
<evidence type="ECO:0000313" key="2">
    <source>
        <dbReference type="Proteomes" id="UP000499080"/>
    </source>
</evidence>